<dbReference type="Gene3D" id="3.40.710.10">
    <property type="entry name" value="DD-peptidase/beta-lactamase superfamily"/>
    <property type="match status" value="1"/>
</dbReference>
<dbReference type="InterPro" id="IPR012338">
    <property type="entry name" value="Beta-lactam/transpept-like"/>
</dbReference>
<keyword evidence="1" id="KW-0812">Transmembrane</keyword>
<dbReference type="PANTHER" id="PTHR46825">
    <property type="entry name" value="D-ALANYL-D-ALANINE-CARBOXYPEPTIDASE/ENDOPEPTIDASE AMPH"/>
    <property type="match status" value="1"/>
</dbReference>
<dbReference type="EMBL" id="SMAL01000002">
    <property type="protein sequence ID" value="TCT16032.1"/>
    <property type="molecule type" value="Genomic_DNA"/>
</dbReference>
<name>A0A4R3MNF0_9FIRM</name>
<reference evidence="3 4" key="1">
    <citation type="submission" date="2019-03" db="EMBL/GenBank/DDBJ databases">
        <title>Genomic Encyclopedia of Type Strains, Phase IV (KMG-IV): sequencing the most valuable type-strain genomes for metagenomic binning, comparative biology and taxonomic classification.</title>
        <authorList>
            <person name="Goeker M."/>
        </authorList>
    </citation>
    <scope>NUCLEOTIDE SEQUENCE [LARGE SCALE GENOMIC DNA]</scope>
    <source>
        <strain evidence="3 4">DSM 24629</strain>
    </source>
</reference>
<feature type="transmembrane region" description="Helical" evidence="1">
    <location>
        <begin position="550"/>
        <end position="573"/>
    </location>
</feature>
<dbReference type="InterPro" id="IPR050491">
    <property type="entry name" value="AmpC-like"/>
</dbReference>
<feature type="transmembrane region" description="Helical" evidence="1">
    <location>
        <begin position="634"/>
        <end position="651"/>
    </location>
</feature>
<keyword evidence="1" id="KW-0472">Membrane</keyword>
<dbReference type="PANTHER" id="PTHR46825:SF9">
    <property type="entry name" value="BETA-LACTAMASE-RELATED DOMAIN-CONTAINING PROTEIN"/>
    <property type="match status" value="1"/>
</dbReference>
<evidence type="ECO:0000256" key="1">
    <source>
        <dbReference type="SAM" id="Phobius"/>
    </source>
</evidence>
<protein>
    <submittedName>
        <fullName evidence="3">CubicO group peptidase (Beta-lactamase class C family)</fullName>
    </submittedName>
</protein>
<keyword evidence="1" id="KW-1133">Transmembrane helix</keyword>
<keyword evidence="4" id="KW-1185">Reference proteome</keyword>
<organism evidence="3 4">
    <name type="scientific">Natranaerovirga pectinivora</name>
    <dbReference type="NCBI Taxonomy" id="682400"/>
    <lineage>
        <taxon>Bacteria</taxon>
        <taxon>Bacillati</taxon>
        <taxon>Bacillota</taxon>
        <taxon>Clostridia</taxon>
        <taxon>Lachnospirales</taxon>
        <taxon>Natranaerovirgaceae</taxon>
        <taxon>Natranaerovirga</taxon>
    </lineage>
</organism>
<comment type="caution">
    <text evidence="3">The sequence shown here is derived from an EMBL/GenBank/DDBJ whole genome shotgun (WGS) entry which is preliminary data.</text>
</comment>
<dbReference type="InterPro" id="IPR001466">
    <property type="entry name" value="Beta-lactam-related"/>
</dbReference>
<evidence type="ECO:0000313" key="4">
    <source>
        <dbReference type="Proteomes" id="UP000294902"/>
    </source>
</evidence>
<proteinExistence type="predicted"/>
<dbReference type="OrthoDB" id="9797709at2"/>
<dbReference type="Proteomes" id="UP000294902">
    <property type="component" value="Unassembled WGS sequence"/>
</dbReference>
<sequence>MDKLKRLVCCVLIISCMLLQDINLKTVSASSTSLGAMDVEVFLDTLIGQKMTEFNIPNLTVSVVYDGEILLAKGYGYSDYDTKEPVDTEKTLFRIGSTSKLLTWTAIMQLVEQGKLDLDRDVNEYLDFEIPNRIEYKGNKGEAEPITLRHLMSHTPGFEDYMTDVFSLSEENLIPLARYVREERPARVFNPGEVSAYSNYGTSLAGYIVQVVSGVPFAQYIEENIYAPLGMKNSTFRQPVPNDLQDNLSKAYRYVNGEFREGKFEFVSEPAGSMSSSGLDMAKFMLAYLQGGQYEEASILKEETVQKMFAEQYTHHPLLDGMAHGFIKATFNGRHTFHHPGGTMLYDTGLYLIPDEQVGFFISHSGGNPLVNIEIFQGFLDRYFPSEEIIALEPTEAMGKRSSEFVGEYYQNRRSFTTVDAFLSLMIGLIRVETDNEGYLLVTHLGESNRFIEVEPGVYHNLREGGSHDYGGGFRTIVFGTDSMGKTMLMTDGPMSYSKAEWYETSGLTFLLLISSVLFIVGSLLYWGIKALIIKIRKKEVEQLVKTKGSILAMRVAALQSVLTFVFLVTFILEGEINPVYGLPTPAYTQPSLLSSLIDVIVSYSIVLVTGVMVYFSLASWIKGYWKLVTRMHYTFFAMFSVILTWIFYFWNVI</sequence>
<dbReference type="AlphaFoldDB" id="A0A4R3MNF0"/>
<dbReference type="Pfam" id="PF00144">
    <property type="entry name" value="Beta-lactamase"/>
    <property type="match status" value="1"/>
</dbReference>
<feature type="domain" description="Beta-lactamase-related" evidence="2">
    <location>
        <begin position="43"/>
        <end position="366"/>
    </location>
</feature>
<feature type="transmembrane region" description="Helical" evidence="1">
    <location>
        <begin position="593"/>
        <end position="622"/>
    </location>
</feature>
<dbReference type="RefSeq" id="WP_132250098.1">
    <property type="nucleotide sequence ID" value="NZ_SMAL01000002.1"/>
</dbReference>
<evidence type="ECO:0000313" key="3">
    <source>
        <dbReference type="EMBL" id="TCT16032.1"/>
    </source>
</evidence>
<evidence type="ECO:0000259" key="2">
    <source>
        <dbReference type="Pfam" id="PF00144"/>
    </source>
</evidence>
<dbReference type="SUPFAM" id="SSF56601">
    <property type="entry name" value="beta-lactamase/transpeptidase-like"/>
    <property type="match status" value="1"/>
</dbReference>
<accession>A0A4R3MNF0</accession>
<gene>
    <name evidence="3" type="ORF">EDC18_10246</name>
</gene>
<feature type="transmembrane region" description="Helical" evidence="1">
    <location>
        <begin position="508"/>
        <end position="529"/>
    </location>
</feature>